<gene>
    <name evidence="12" type="ORF">OM076_23240</name>
</gene>
<name>A0A9X3N1F8_9ACTN</name>
<evidence type="ECO:0000256" key="5">
    <source>
        <dbReference type="ARBA" id="ARBA00022989"/>
    </source>
</evidence>
<comment type="subcellular location">
    <subcellularLocation>
        <location evidence="1">Membrane</location>
        <topology evidence="1">Multi-pass membrane protein</topology>
    </subcellularLocation>
</comment>
<feature type="transmembrane region" description="Helical" evidence="10">
    <location>
        <begin position="7"/>
        <end position="28"/>
    </location>
</feature>
<proteinExistence type="inferred from homology"/>
<evidence type="ECO:0000256" key="1">
    <source>
        <dbReference type="ARBA" id="ARBA00004141"/>
    </source>
</evidence>
<keyword evidence="7" id="KW-0408">Iron</keyword>
<dbReference type="EC" id="1.14.19.-" evidence="12"/>
<dbReference type="InterPro" id="IPR005804">
    <property type="entry name" value="FA_desaturase_dom"/>
</dbReference>
<keyword evidence="8" id="KW-0443">Lipid metabolism</keyword>
<feature type="transmembrane region" description="Helical" evidence="10">
    <location>
        <begin position="34"/>
        <end position="55"/>
    </location>
</feature>
<dbReference type="GO" id="GO:0006631">
    <property type="term" value="P:fatty acid metabolic process"/>
    <property type="evidence" value="ECO:0007669"/>
    <property type="project" value="UniProtKB-KW"/>
</dbReference>
<dbReference type="Pfam" id="PF00487">
    <property type="entry name" value="FA_desaturase"/>
    <property type="match status" value="1"/>
</dbReference>
<evidence type="ECO:0000256" key="4">
    <source>
        <dbReference type="ARBA" id="ARBA00022832"/>
    </source>
</evidence>
<evidence type="ECO:0000256" key="10">
    <source>
        <dbReference type="SAM" id="Phobius"/>
    </source>
</evidence>
<sequence length="293" mass="32572">MTRSHQVLNLTGVFLPLLGVLAAIVLLWDKAVGWTSLGVLAAMYVVSVMGVTLGFHRLLTHRSFATYKPVQYALAIIGSMAVQGPVMNWVADHRKHHAHTDQEGDPHTPHGHGAGLKGAVTGLWYAHMGWLFERSGTSEHARYCRDLYEDRGMRIIHKTFALWVLLGLLIPAGIGYAVTGTAIGALEAALWGGAVRIFLGHHVTWSINSVCHFFGTRRFAVEDHSTNVFWLAALSMGESWHHNHHTFPRSAFHGLKSWEIDPTGWVIRGMKATKLAWNVVEISPERQREKLAV</sequence>
<reference evidence="12" key="1">
    <citation type="submission" date="2022-10" db="EMBL/GenBank/DDBJ databases">
        <title>The WGS of Solirubrobacter ginsenosidimutans DSM 21036.</title>
        <authorList>
            <person name="Jiang Z."/>
        </authorList>
    </citation>
    <scope>NUCLEOTIDE SEQUENCE</scope>
    <source>
        <strain evidence="12">DSM 21036</strain>
    </source>
</reference>
<dbReference type="InterPro" id="IPR015876">
    <property type="entry name" value="Acyl-CoA_DS"/>
</dbReference>
<keyword evidence="9 10" id="KW-0472">Membrane</keyword>
<dbReference type="EMBL" id="JAPDOD010000023">
    <property type="protein sequence ID" value="MDA0163208.1"/>
    <property type="molecule type" value="Genomic_DNA"/>
</dbReference>
<keyword evidence="4" id="KW-0276">Fatty acid metabolism</keyword>
<evidence type="ECO:0000313" key="13">
    <source>
        <dbReference type="Proteomes" id="UP001149140"/>
    </source>
</evidence>
<keyword evidence="3 10" id="KW-0812">Transmembrane</keyword>
<dbReference type="AlphaFoldDB" id="A0A9X3N1F8"/>
<dbReference type="CDD" id="cd03505">
    <property type="entry name" value="Delta9-FADS-like"/>
    <property type="match status" value="1"/>
</dbReference>
<evidence type="ECO:0000256" key="7">
    <source>
        <dbReference type="ARBA" id="ARBA00023004"/>
    </source>
</evidence>
<accession>A0A9X3N1F8</accession>
<dbReference type="PANTHER" id="PTHR11351:SF3">
    <property type="entry name" value="BLL4393 PROTEIN"/>
    <property type="match status" value="1"/>
</dbReference>
<dbReference type="GO" id="GO:0016020">
    <property type="term" value="C:membrane"/>
    <property type="evidence" value="ECO:0007669"/>
    <property type="project" value="UniProtKB-SubCell"/>
</dbReference>
<comment type="caution">
    <text evidence="12">The sequence shown here is derived from an EMBL/GenBank/DDBJ whole genome shotgun (WGS) entry which is preliminary data.</text>
</comment>
<evidence type="ECO:0000256" key="6">
    <source>
        <dbReference type="ARBA" id="ARBA00023002"/>
    </source>
</evidence>
<dbReference type="Proteomes" id="UP001149140">
    <property type="component" value="Unassembled WGS sequence"/>
</dbReference>
<evidence type="ECO:0000256" key="9">
    <source>
        <dbReference type="ARBA" id="ARBA00023136"/>
    </source>
</evidence>
<feature type="transmembrane region" description="Helical" evidence="10">
    <location>
        <begin position="160"/>
        <end position="178"/>
    </location>
</feature>
<keyword evidence="13" id="KW-1185">Reference proteome</keyword>
<protein>
    <submittedName>
        <fullName evidence="12">Fatty acid desaturase</fullName>
        <ecNumber evidence="12">1.14.19.-</ecNumber>
    </submittedName>
</protein>
<keyword evidence="6 12" id="KW-0560">Oxidoreductase</keyword>
<organism evidence="12 13">
    <name type="scientific">Solirubrobacter ginsenosidimutans</name>
    <dbReference type="NCBI Taxonomy" id="490573"/>
    <lineage>
        <taxon>Bacteria</taxon>
        <taxon>Bacillati</taxon>
        <taxon>Actinomycetota</taxon>
        <taxon>Thermoleophilia</taxon>
        <taxon>Solirubrobacterales</taxon>
        <taxon>Solirubrobacteraceae</taxon>
        <taxon>Solirubrobacter</taxon>
    </lineage>
</organism>
<evidence type="ECO:0000256" key="8">
    <source>
        <dbReference type="ARBA" id="ARBA00023098"/>
    </source>
</evidence>
<keyword evidence="5 10" id="KW-1133">Transmembrane helix</keyword>
<evidence type="ECO:0000256" key="3">
    <source>
        <dbReference type="ARBA" id="ARBA00022692"/>
    </source>
</evidence>
<feature type="domain" description="Fatty acid desaturase" evidence="11">
    <location>
        <begin position="36"/>
        <end position="256"/>
    </location>
</feature>
<dbReference type="PANTHER" id="PTHR11351">
    <property type="entry name" value="ACYL-COA DESATURASE"/>
    <property type="match status" value="1"/>
</dbReference>
<evidence type="ECO:0000313" key="12">
    <source>
        <dbReference type="EMBL" id="MDA0163208.1"/>
    </source>
</evidence>
<dbReference type="GO" id="GO:0016717">
    <property type="term" value="F:oxidoreductase activity, acting on paired donors, with oxidation of a pair of donors resulting in the reduction of molecular oxygen to two molecules of water"/>
    <property type="evidence" value="ECO:0007669"/>
    <property type="project" value="InterPro"/>
</dbReference>
<dbReference type="RefSeq" id="WP_270042450.1">
    <property type="nucleotide sequence ID" value="NZ_JAPDOD010000023.1"/>
</dbReference>
<evidence type="ECO:0000256" key="2">
    <source>
        <dbReference type="ARBA" id="ARBA00008749"/>
    </source>
</evidence>
<comment type="similarity">
    <text evidence="2">Belongs to the fatty acid desaturase type 2 family.</text>
</comment>
<dbReference type="PRINTS" id="PR00075">
    <property type="entry name" value="FACDDSATRASE"/>
</dbReference>
<evidence type="ECO:0000259" key="11">
    <source>
        <dbReference type="Pfam" id="PF00487"/>
    </source>
</evidence>